<organism evidence="7 8">
    <name type="scientific">Dactylosporangium salmoneum</name>
    <dbReference type="NCBI Taxonomy" id="53361"/>
    <lineage>
        <taxon>Bacteria</taxon>
        <taxon>Bacillati</taxon>
        <taxon>Actinomycetota</taxon>
        <taxon>Actinomycetes</taxon>
        <taxon>Micromonosporales</taxon>
        <taxon>Micromonosporaceae</taxon>
        <taxon>Dactylosporangium</taxon>
    </lineage>
</organism>
<feature type="domain" description="Major facilitator superfamily (MFS) profile" evidence="6">
    <location>
        <begin position="1"/>
        <end position="53"/>
    </location>
</feature>
<dbReference type="InterPro" id="IPR020846">
    <property type="entry name" value="MFS_dom"/>
</dbReference>
<feature type="transmembrane region" description="Helical" evidence="5">
    <location>
        <begin position="28"/>
        <end position="49"/>
    </location>
</feature>
<keyword evidence="3 5" id="KW-1133">Transmembrane helix</keyword>
<evidence type="ECO:0000256" key="5">
    <source>
        <dbReference type="SAM" id="Phobius"/>
    </source>
</evidence>
<dbReference type="PROSITE" id="PS50850">
    <property type="entry name" value="MFS"/>
    <property type="match status" value="1"/>
</dbReference>
<evidence type="ECO:0000313" key="8">
    <source>
        <dbReference type="Proteomes" id="UP001501444"/>
    </source>
</evidence>
<dbReference type="RefSeq" id="WP_344615323.1">
    <property type="nucleotide sequence ID" value="NZ_BAAARV010000046.1"/>
</dbReference>
<protein>
    <recommendedName>
        <fullName evidence="6">Major facilitator superfamily (MFS) profile domain-containing protein</fullName>
    </recommendedName>
</protein>
<dbReference type="SUPFAM" id="SSF103473">
    <property type="entry name" value="MFS general substrate transporter"/>
    <property type="match status" value="1"/>
</dbReference>
<evidence type="ECO:0000313" key="7">
    <source>
        <dbReference type="EMBL" id="GAA2359757.1"/>
    </source>
</evidence>
<evidence type="ECO:0000256" key="2">
    <source>
        <dbReference type="ARBA" id="ARBA00022692"/>
    </source>
</evidence>
<evidence type="ECO:0000256" key="1">
    <source>
        <dbReference type="ARBA" id="ARBA00004651"/>
    </source>
</evidence>
<evidence type="ECO:0000256" key="3">
    <source>
        <dbReference type="ARBA" id="ARBA00022989"/>
    </source>
</evidence>
<dbReference type="Gene3D" id="1.20.1250.20">
    <property type="entry name" value="MFS general substrate transporter like domains"/>
    <property type="match status" value="1"/>
</dbReference>
<keyword evidence="8" id="KW-1185">Reference proteome</keyword>
<proteinExistence type="predicted"/>
<dbReference type="EMBL" id="BAAARV010000046">
    <property type="protein sequence ID" value="GAA2359757.1"/>
    <property type="molecule type" value="Genomic_DNA"/>
</dbReference>
<keyword evidence="4 5" id="KW-0472">Membrane</keyword>
<accession>A0ABN3GSJ7</accession>
<keyword evidence="2 5" id="KW-0812">Transmembrane</keyword>
<evidence type="ECO:0000256" key="4">
    <source>
        <dbReference type="ARBA" id="ARBA00023136"/>
    </source>
</evidence>
<reference evidence="7 8" key="1">
    <citation type="journal article" date="2019" name="Int. J. Syst. Evol. Microbiol.">
        <title>The Global Catalogue of Microorganisms (GCM) 10K type strain sequencing project: providing services to taxonomists for standard genome sequencing and annotation.</title>
        <authorList>
            <consortium name="The Broad Institute Genomics Platform"/>
            <consortium name="The Broad Institute Genome Sequencing Center for Infectious Disease"/>
            <person name="Wu L."/>
            <person name="Ma J."/>
        </authorList>
    </citation>
    <scope>NUCLEOTIDE SEQUENCE [LARGE SCALE GENOMIC DNA]</scope>
    <source>
        <strain evidence="7 8">JCM 3272</strain>
    </source>
</reference>
<sequence length="57" mass="5584">MVGAAGGLGGFVPPLLMGSIYGSYHSYALGLVLLAVVALAALLLTVLSVSGRRPAAA</sequence>
<name>A0ABN3GSJ7_9ACTN</name>
<gene>
    <name evidence="7" type="ORF">GCM10010170_054200</name>
</gene>
<comment type="caution">
    <text evidence="7">The sequence shown here is derived from an EMBL/GenBank/DDBJ whole genome shotgun (WGS) entry which is preliminary data.</text>
</comment>
<dbReference type="Proteomes" id="UP001501444">
    <property type="component" value="Unassembled WGS sequence"/>
</dbReference>
<comment type="subcellular location">
    <subcellularLocation>
        <location evidence="1">Cell membrane</location>
        <topology evidence="1">Multi-pass membrane protein</topology>
    </subcellularLocation>
</comment>
<evidence type="ECO:0000259" key="6">
    <source>
        <dbReference type="PROSITE" id="PS50850"/>
    </source>
</evidence>
<dbReference type="InterPro" id="IPR036259">
    <property type="entry name" value="MFS_trans_sf"/>
</dbReference>